<dbReference type="Pfam" id="PF05598">
    <property type="entry name" value="DUF772"/>
    <property type="match status" value="1"/>
</dbReference>
<dbReference type="InterPro" id="IPR008490">
    <property type="entry name" value="Transposase_InsH_N"/>
</dbReference>
<proteinExistence type="predicted"/>
<dbReference type="Proteomes" id="UP000253303">
    <property type="component" value="Unassembled WGS sequence"/>
</dbReference>
<evidence type="ECO:0000313" key="2">
    <source>
        <dbReference type="EMBL" id="RBQ13922.1"/>
    </source>
</evidence>
<evidence type="ECO:0000313" key="3">
    <source>
        <dbReference type="Proteomes" id="UP000253303"/>
    </source>
</evidence>
<sequence>MAAGTRTDSGLAQALSPKGCLAMRVRDQLRMLFADEDFAFAFGRRGRPGMPPGQLALVSVMQFAENLTDRQAAHAVRSRIDWKFLQGLELADAGCEFTVLHGFRDCLLCHGQEIKILDLMLAKLSPVGDTWLVSNVHQAVARNRLYHVQDRPCDGVIGDPGGGVADGDHDEPFGDGALIRSEKRLDQVKNAA</sequence>
<organism evidence="2 3">
    <name type="scientific">Spongiactinospora rosea</name>
    <dbReference type="NCBI Taxonomy" id="2248750"/>
    <lineage>
        <taxon>Bacteria</taxon>
        <taxon>Bacillati</taxon>
        <taxon>Actinomycetota</taxon>
        <taxon>Actinomycetes</taxon>
        <taxon>Streptosporangiales</taxon>
        <taxon>Streptosporangiaceae</taxon>
        <taxon>Spongiactinospora</taxon>
    </lineage>
</organism>
<keyword evidence="3" id="KW-1185">Reference proteome</keyword>
<protein>
    <recommendedName>
        <fullName evidence="1">Transposase InsH N-terminal domain-containing protein</fullName>
    </recommendedName>
</protein>
<feature type="domain" description="Transposase InsH N-terminal" evidence="1">
    <location>
        <begin position="18"/>
        <end position="105"/>
    </location>
</feature>
<gene>
    <name evidence="2" type="ORF">DP939_43315</name>
</gene>
<name>A0A366LL79_9ACTN</name>
<reference evidence="2 3" key="1">
    <citation type="submission" date="2018-06" db="EMBL/GenBank/DDBJ databases">
        <title>Sphaerisporangium craniellae sp. nov., isolated from a marine sponge in the South China Sea.</title>
        <authorList>
            <person name="Li L."/>
        </authorList>
    </citation>
    <scope>NUCLEOTIDE SEQUENCE [LARGE SCALE GENOMIC DNA]</scope>
    <source>
        <strain evidence="2 3">LHW63015</strain>
    </source>
</reference>
<dbReference type="AlphaFoldDB" id="A0A366LL79"/>
<comment type="caution">
    <text evidence="2">The sequence shown here is derived from an EMBL/GenBank/DDBJ whole genome shotgun (WGS) entry which is preliminary data.</text>
</comment>
<dbReference type="EMBL" id="QMEY01000042">
    <property type="protein sequence ID" value="RBQ13922.1"/>
    <property type="molecule type" value="Genomic_DNA"/>
</dbReference>
<evidence type="ECO:0000259" key="1">
    <source>
        <dbReference type="Pfam" id="PF05598"/>
    </source>
</evidence>
<accession>A0A366LL79</accession>